<evidence type="ECO:0000256" key="10">
    <source>
        <dbReference type="SAM" id="Coils"/>
    </source>
</evidence>
<accession>A0A3P4AMP6</accession>
<feature type="coiled-coil region" evidence="10">
    <location>
        <begin position="200"/>
        <end position="263"/>
    </location>
</feature>
<dbReference type="PANTHER" id="PTHR11059">
    <property type="entry name" value="DNA REPAIR PROTEIN RECN"/>
    <property type="match status" value="1"/>
</dbReference>
<evidence type="ECO:0000256" key="2">
    <source>
        <dbReference type="ARBA" id="ARBA00009441"/>
    </source>
</evidence>
<proteinExistence type="inferred from homology"/>
<dbReference type="Pfam" id="PF02463">
    <property type="entry name" value="SMC_N"/>
    <property type="match status" value="1"/>
</dbReference>
<name>A0A3P4AMP6_THETH</name>
<keyword evidence="7 9" id="KW-0234">DNA repair</keyword>
<keyword evidence="5 9" id="KW-0227">DNA damage</keyword>
<keyword evidence="4" id="KW-0547">Nucleotide-binding</keyword>
<dbReference type="GO" id="GO:0043590">
    <property type="term" value="C:bacterial nucleoid"/>
    <property type="evidence" value="ECO:0007669"/>
    <property type="project" value="TreeGrafter"/>
</dbReference>
<comment type="function">
    <text evidence="1 9">May be involved in recombinational repair of damaged DNA.</text>
</comment>
<evidence type="ECO:0000256" key="3">
    <source>
        <dbReference type="ARBA" id="ARBA00021315"/>
    </source>
</evidence>
<evidence type="ECO:0000259" key="12">
    <source>
        <dbReference type="Pfam" id="PF13476"/>
    </source>
</evidence>
<evidence type="ECO:0000259" key="11">
    <source>
        <dbReference type="Pfam" id="PF02463"/>
    </source>
</evidence>
<dbReference type="GO" id="GO:0006310">
    <property type="term" value="P:DNA recombination"/>
    <property type="evidence" value="ECO:0007669"/>
    <property type="project" value="InterPro"/>
</dbReference>
<organism evidence="13 14">
    <name type="scientific">Thermus thermophilus</name>
    <dbReference type="NCBI Taxonomy" id="274"/>
    <lineage>
        <taxon>Bacteria</taxon>
        <taxon>Thermotogati</taxon>
        <taxon>Deinococcota</taxon>
        <taxon>Deinococci</taxon>
        <taxon>Thermales</taxon>
        <taxon>Thermaceae</taxon>
        <taxon>Thermus</taxon>
    </lineage>
</organism>
<feature type="coiled-coil region" evidence="10">
    <location>
        <begin position="316"/>
        <end position="354"/>
    </location>
</feature>
<dbReference type="RefSeq" id="WP_014510691.1">
    <property type="nucleotide sequence ID" value="NZ_LR027517.1"/>
</dbReference>
<protein>
    <recommendedName>
        <fullName evidence="3 9">DNA repair protein RecN</fullName>
    </recommendedName>
    <alternativeName>
        <fullName evidence="8 9">Recombination protein N</fullName>
    </alternativeName>
</protein>
<evidence type="ECO:0000256" key="4">
    <source>
        <dbReference type="ARBA" id="ARBA00022741"/>
    </source>
</evidence>
<feature type="domain" description="RecF/RecN/SMC N-terminal" evidence="11">
    <location>
        <begin position="114"/>
        <end position="488"/>
    </location>
</feature>
<sequence>MGGMLRRLEVQNLAVIREAALDFAPGLNVLTGETGAGKSLLVDALALLLGGRAEGLIGPYGESLLVTAFFEGPPGEAVLSRRVGARSTPRVDGEVVTLKELQAEAERRLSLHAQHTALALLSPRRQREALDALLPEGLLAAYQEAYARREALLKEKAALEESLKARAEREDLLRYQIREIEEARVRPGEEEELLALAERLRHLETIRERLARALALLTERETQDLLALAAKEVRAAARHDPALEALAEELSGAAEAVRAVARELEDHLEGLDLDPEELDRVEARLSLLERLKRKYGPTLEDVLAHARKAREELARMEGGEERLSEVERLLKALHEEVEARGQALRRAREEAARRLTEGMVRELPALGLAGARFAVVLEPLPEPGPQGLEAVAFRVAPNPNLPPAPLEALSGGELSRVALALALLTGTEAPTVVFDEVDAGVGGETAWRLAERLKRLAERRQVLVVTHLPQVAAVAQRHFRVTKTPEGVRVEPLAGEARVQEIARLLSGAYTQAALAHARELLEAQGAL</sequence>
<dbReference type="GO" id="GO:0005524">
    <property type="term" value="F:ATP binding"/>
    <property type="evidence" value="ECO:0007669"/>
    <property type="project" value="UniProtKB-KW"/>
</dbReference>
<dbReference type="SUPFAM" id="SSF52540">
    <property type="entry name" value="P-loop containing nucleoside triphosphate hydrolases"/>
    <property type="match status" value="1"/>
</dbReference>
<dbReference type="PANTHER" id="PTHR11059:SF0">
    <property type="entry name" value="DNA REPAIR PROTEIN RECN"/>
    <property type="match status" value="1"/>
</dbReference>
<feature type="domain" description="Rad50/SbcC-type AAA" evidence="12">
    <location>
        <begin position="7"/>
        <end position="55"/>
    </location>
</feature>
<dbReference type="InterPro" id="IPR003395">
    <property type="entry name" value="RecF/RecN/SMC_N"/>
</dbReference>
<keyword evidence="6" id="KW-0067">ATP-binding</keyword>
<dbReference type="InterPro" id="IPR004604">
    <property type="entry name" value="DNA_recomb/repair_RecN"/>
</dbReference>
<feature type="coiled-coil region" evidence="10">
    <location>
        <begin position="142"/>
        <end position="169"/>
    </location>
</feature>
<keyword evidence="10" id="KW-0175">Coiled coil</keyword>
<evidence type="ECO:0000313" key="13">
    <source>
        <dbReference type="EMBL" id="VCU52361.1"/>
    </source>
</evidence>
<evidence type="ECO:0000256" key="5">
    <source>
        <dbReference type="ARBA" id="ARBA00022763"/>
    </source>
</evidence>
<dbReference type="Proteomes" id="UP000279841">
    <property type="component" value="Chromosome"/>
</dbReference>
<evidence type="ECO:0000256" key="9">
    <source>
        <dbReference type="PIRNR" id="PIRNR003128"/>
    </source>
</evidence>
<dbReference type="GO" id="GO:0009432">
    <property type="term" value="P:SOS response"/>
    <property type="evidence" value="ECO:0007669"/>
    <property type="project" value="TreeGrafter"/>
</dbReference>
<evidence type="ECO:0000313" key="14">
    <source>
        <dbReference type="Proteomes" id="UP000279841"/>
    </source>
</evidence>
<dbReference type="GO" id="GO:0016887">
    <property type="term" value="F:ATP hydrolysis activity"/>
    <property type="evidence" value="ECO:0007669"/>
    <property type="project" value="InterPro"/>
</dbReference>
<dbReference type="AlphaFoldDB" id="A0A3P4AMP6"/>
<dbReference type="GO" id="GO:0006302">
    <property type="term" value="P:double-strand break repair"/>
    <property type="evidence" value="ECO:0007669"/>
    <property type="project" value="InterPro"/>
</dbReference>
<comment type="similarity">
    <text evidence="2 9">Belongs to the RecN family.</text>
</comment>
<dbReference type="InterPro" id="IPR027417">
    <property type="entry name" value="P-loop_NTPase"/>
</dbReference>
<evidence type="ECO:0000256" key="1">
    <source>
        <dbReference type="ARBA" id="ARBA00003618"/>
    </source>
</evidence>
<gene>
    <name evidence="13" type="primary">recN</name>
    <name evidence="13" type="ORF">TTHN1_00108</name>
</gene>
<dbReference type="Gene3D" id="3.40.50.300">
    <property type="entry name" value="P-loop containing nucleotide triphosphate hydrolases"/>
    <property type="match status" value="2"/>
</dbReference>
<reference evidence="13 14" key="1">
    <citation type="submission" date="2018-10" db="EMBL/GenBank/DDBJ databases">
        <authorList>
            <person name="Peiro R."/>
            <person name="Begona"/>
            <person name="Cbmso G."/>
            <person name="Lopez M."/>
            <person name="Gonzalez S."/>
            <person name="Sacristan E."/>
            <person name="Castillo E."/>
        </authorList>
    </citation>
    <scope>NUCLEOTIDE SEQUENCE [LARGE SCALE GENOMIC DNA]</scope>
    <source>
        <strain evidence="13">TTHNAR1</strain>
    </source>
</reference>
<evidence type="ECO:0000256" key="7">
    <source>
        <dbReference type="ARBA" id="ARBA00023204"/>
    </source>
</evidence>
<dbReference type="InterPro" id="IPR038729">
    <property type="entry name" value="Rad50/SbcC_AAA"/>
</dbReference>
<dbReference type="Pfam" id="PF13476">
    <property type="entry name" value="AAA_23"/>
    <property type="match status" value="1"/>
</dbReference>
<evidence type="ECO:0000256" key="8">
    <source>
        <dbReference type="ARBA" id="ARBA00033408"/>
    </source>
</evidence>
<dbReference type="PIRSF" id="PIRSF003128">
    <property type="entry name" value="RecN"/>
    <property type="match status" value="1"/>
</dbReference>
<evidence type="ECO:0000256" key="6">
    <source>
        <dbReference type="ARBA" id="ARBA00022840"/>
    </source>
</evidence>
<dbReference type="EMBL" id="LR027517">
    <property type="protein sequence ID" value="VCU52361.1"/>
    <property type="molecule type" value="Genomic_DNA"/>
</dbReference>